<evidence type="ECO:0000256" key="3">
    <source>
        <dbReference type="ARBA" id="ARBA00022490"/>
    </source>
</evidence>
<dbReference type="Pfam" id="PF00018">
    <property type="entry name" value="SH3_1"/>
    <property type="match status" value="1"/>
</dbReference>
<reference evidence="11" key="1">
    <citation type="journal article" date="2019" name="Environ. Microbiol.">
        <title>Fungal ecological strategies reflected in gene transcription - a case study of two litter decomposers.</title>
        <authorList>
            <person name="Barbi F."/>
            <person name="Kohler A."/>
            <person name="Barry K."/>
            <person name="Baskaran P."/>
            <person name="Daum C."/>
            <person name="Fauchery L."/>
            <person name="Ihrmark K."/>
            <person name="Kuo A."/>
            <person name="LaButti K."/>
            <person name="Lipzen A."/>
            <person name="Morin E."/>
            <person name="Grigoriev I.V."/>
            <person name="Henrissat B."/>
            <person name="Lindahl B."/>
            <person name="Martin F."/>
        </authorList>
    </citation>
    <scope>NUCLEOTIDE SEQUENCE</scope>
    <source>
        <strain evidence="11">JB14</strain>
    </source>
</reference>
<dbReference type="PRINTS" id="PR00452">
    <property type="entry name" value="SH3DOMAIN"/>
</dbReference>
<keyword evidence="4" id="KW-0597">Phosphoprotein</keyword>
<dbReference type="PRINTS" id="PR00499">
    <property type="entry name" value="P67PHOX"/>
</dbReference>
<keyword evidence="7" id="KW-0175">Coiled coil</keyword>
<evidence type="ECO:0000256" key="7">
    <source>
        <dbReference type="PROSITE-ProRule" id="PRU01077"/>
    </source>
</evidence>
<protein>
    <recommendedName>
        <fullName evidence="13">SH3 domain-containing protein</fullName>
    </recommendedName>
</protein>
<evidence type="ECO:0008006" key="13">
    <source>
        <dbReference type="Google" id="ProtNLM"/>
    </source>
</evidence>
<accession>A0A6A4HXR8</accession>
<dbReference type="GO" id="GO:0030036">
    <property type="term" value="P:actin cytoskeleton organization"/>
    <property type="evidence" value="ECO:0007669"/>
    <property type="project" value="UniProtKB-ARBA"/>
</dbReference>
<evidence type="ECO:0000256" key="8">
    <source>
        <dbReference type="SAM" id="MobiDB-lite"/>
    </source>
</evidence>
<proteinExistence type="predicted"/>
<gene>
    <name evidence="11" type="ORF">BT96DRAFT_917914</name>
</gene>
<keyword evidence="5" id="KW-0206">Cytoskeleton</keyword>
<dbReference type="Pfam" id="PF00611">
    <property type="entry name" value="FCH"/>
    <property type="match status" value="1"/>
</dbReference>
<dbReference type="PROSITE" id="PS50002">
    <property type="entry name" value="SH3"/>
    <property type="match status" value="1"/>
</dbReference>
<dbReference type="AlphaFoldDB" id="A0A6A4HXR8"/>
<dbReference type="GO" id="GO:0005543">
    <property type="term" value="F:phospholipid binding"/>
    <property type="evidence" value="ECO:0007669"/>
    <property type="project" value="TreeGrafter"/>
</dbReference>
<evidence type="ECO:0000259" key="10">
    <source>
        <dbReference type="PROSITE" id="PS51741"/>
    </source>
</evidence>
<dbReference type="InterPro" id="IPR031160">
    <property type="entry name" value="F_BAR_dom"/>
</dbReference>
<dbReference type="Proteomes" id="UP000799118">
    <property type="component" value="Unassembled WGS sequence"/>
</dbReference>
<comment type="subcellular location">
    <subcellularLocation>
        <location evidence="1">Cytoplasm</location>
        <location evidence="1">Cytoskeleton</location>
    </subcellularLocation>
</comment>
<dbReference type="InterPro" id="IPR027267">
    <property type="entry name" value="AH/BAR_dom_sf"/>
</dbReference>
<dbReference type="EMBL" id="ML769431">
    <property type="protein sequence ID" value="KAE9402801.1"/>
    <property type="molecule type" value="Genomic_DNA"/>
</dbReference>
<dbReference type="GO" id="GO:0120104">
    <property type="term" value="C:mitotic actomyosin contractile ring, proximal layer"/>
    <property type="evidence" value="ECO:0007669"/>
    <property type="project" value="TreeGrafter"/>
</dbReference>
<feature type="region of interest" description="Disordered" evidence="8">
    <location>
        <begin position="283"/>
        <end position="434"/>
    </location>
</feature>
<evidence type="ECO:0000256" key="1">
    <source>
        <dbReference type="ARBA" id="ARBA00004245"/>
    </source>
</evidence>
<dbReference type="InterPro" id="IPR001452">
    <property type="entry name" value="SH3_domain"/>
</dbReference>
<evidence type="ECO:0000256" key="4">
    <source>
        <dbReference type="ARBA" id="ARBA00022553"/>
    </source>
</evidence>
<evidence type="ECO:0000256" key="2">
    <source>
        <dbReference type="ARBA" id="ARBA00022443"/>
    </source>
</evidence>
<feature type="compositionally biased region" description="Low complexity" evidence="8">
    <location>
        <begin position="369"/>
        <end position="382"/>
    </location>
</feature>
<name>A0A6A4HXR8_9AGAR</name>
<dbReference type="OrthoDB" id="19092at2759"/>
<organism evidence="11 12">
    <name type="scientific">Gymnopus androsaceus JB14</name>
    <dbReference type="NCBI Taxonomy" id="1447944"/>
    <lineage>
        <taxon>Eukaryota</taxon>
        <taxon>Fungi</taxon>
        <taxon>Dikarya</taxon>
        <taxon>Basidiomycota</taxon>
        <taxon>Agaricomycotina</taxon>
        <taxon>Agaricomycetes</taxon>
        <taxon>Agaricomycetidae</taxon>
        <taxon>Agaricales</taxon>
        <taxon>Marasmiineae</taxon>
        <taxon>Omphalotaceae</taxon>
        <taxon>Gymnopus</taxon>
    </lineage>
</organism>
<evidence type="ECO:0000259" key="9">
    <source>
        <dbReference type="PROSITE" id="PS50002"/>
    </source>
</evidence>
<keyword evidence="3" id="KW-0963">Cytoplasm</keyword>
<evidence type="ECO:0000313" key="11">
    <source>
        <dbReference type="EMBL" id="KAE9402801.1"/>
    </source>
</evidence>
<dbReference type="SMART" id="SM00326">
    <property type="entry name" value="SH3"/>
    <property type="match status" value="1"/>
</dbReference>
<dbReference type="PANTHER" id="PTHR23065">
    <property type="entry name" value="PROLINE-SERINE-THREONINE PHOSPHATASE INTERACTING PROTEIN 1"/>
    <property type="match status" value="1"/>
</dbReference>
<evidence type="ECO:0000256" key="5">
    <source>
        <dbReference type="ARBA" id="ARBA00023212"/>
    </source>
</evidence>
<sequence length="536" mass="59189">MSIRAQASTSSLTKYATAKSPGVDLYNGSPSRDFCNAFWGEGDAGVNVLFARMRGAARTTDNLRNFWKERSAIEEEYAKKLQLLAHNTMGKDEIGELRNALDTLQLETEKLANTHLQLASQIRSEMEEPTTALLNKQIEHRRNIQGPVERKYKNKVSQETYVVKAREKYQSDCMRIASYSQQLDNQSPDAEKIRIKLKRAEQTVGANEKDYAAFAKTSDWKNYCDSCQDLEEERMDFMKDNLWAYANAVSTVCVADDESCENIRTVLDQLETERDIESFVQEYGTGSSIPNPPEFAPFSGNVDGSSSTASLVGNNNSSTANSSHPARFIRKSRKPAPAPPYAANGAAPAPPSTAVPPTPTQNTHERSDSFTTSRTASQRTASPPTQQPIMASPPRANPPPSSPPTVYQQPPSQQPTRNASGNNGYAEAEAQARAAAIAERRMTLPQQPAGIEVAAPVPPMPQPASTGTGERNKILFYVEAMYDYTATIDEEFNFQAGDIIAVTDIPPDGWWSGELLDEARREEGRHVFPSNFVRLF</sequence>
<dbReference type="CDD" id="cd00174">
    <property type="entry name" value="SH3"/>
    <property type="match status" value="1"/>
</dbReference>
<evidence type="ECO:0000313" key="12">
    <source>
        <dbReference type="Proteomes" id="UP000799118"/>
    </source>
</evidence>
<dbReference type="PANTHER" id="PTHR23065:SF7">
    <property type="entry name" value="NOSTRIN, ISOFORM H"/>
    <property type="match status" value="1"/>
</dbReference>
<dbReference type="SUPFAM" id="SSF103657">
    <property type="entry name" value="BAR/IMD domain-like"/>
    <property type="match status" value="1"/>
</dbReference>
<dbReference type="GO" id="GO:0009898">
    <property type="term" value="C:cytoplasmic side of plasma membrane"/>
    <property type="evidence" value="ECO:0007669"/>
    <property type="project" value="TreeGrafter"/>
</dbReference>
<feature type="compositionally biased region" description="Low complexity" evidence="8">
    <location>
        <begin position="404"/>
        <end position="415"/>
    </location>
</feature>
<dbReference type="PROSITE" id="PS51741">
    <property type="entry name" value="F_BAR"/>
    <property type="match status" value="1"/>
</dbReference>
<dbReference type="FunFam" id="2.30.30.40:FF:000312">
    <property type="entry name" value="Related to Cell division control protein 15"/>
    <property type="match status" value="1"/>
</dbReference>
<dbReference type="InterPro" id="IPR036028">
    <property type="entry name" value="SH3-like_dom_sf"/>
</dbReference>
<feature type="compositionally biased region" description="Pro residues" evidence="8">
    <location>
        <begin position="348"/>
        <end position="359"/>
    </location>
</feature>
<feature type="domain" description="SH3" evidence="9">
    <location>
        <begin position="473"/>
        <end position="536"/>
    </location>
</feature>
<dbReference type="SMART" id="SM00055">
    <property type="entry name" value="FCH"/>
    <property type="match status" value="1"/>
</dbReference>
<feature type="compositionally biased region" description="Polar residues" evidence="8">
    <location>
        <begin position="302"/>
        <end position="324"/>
    </location>
</feature>
<keyword evidence="12" id="KW-1185">Reference proteome</keyword>
<keyword evidence="2 6" id="KW-0728">SH3 domain</keyword>
<dbReference type="Gene3D" id="1.20.1270.60">
    <property type="entry name" value="Arfaptin homology (AH) domain/BAR domain"/>
    <property type="match status" value="1"/>
</dbReference>
<dbReference type="InterPro" id="IPR001060">
    <property type="entry name" value="FCH_dom"/>
</dbReference>
<dbReference type="SUPFAM" id="SSF50044">
    <property type="entry name" value="SH3-domain"/>
    <property type="match status" value="1"/>
</dbReference>
<evidence type="ECO:0000256" key="6">
    <source>
        <dbReference type="PROSITE-ProRule" id="PRU00192"/>
    </source>
</evidence>
<dbReference type="Gene3D" id="2.30.30.40">
    <property type="entry name" value="SH3 Domains"/>
    <property type="match status" value="1"/>
</dbReference>
<feature type="domain" description="F-BAR" evidence="10">
    <location>
        <begin position="32"/>
        <end position="275"/>
    </location>
</feature>